<accession>A0A502CQX6</accession>
<evidence type="ECO:0000256" key="1">
    <source>
        <dbReference type="SAM" id="Phobius"/>
    </source>
</evidence>
<protein>
    <submittedName>
        <fullName evidence="2">Transporter</fullName>
    </submittedName>
</protein>
<keyword evidence="1" id="KW-1133">Transmembrane helix</keyword>
<dbReference type="EMBL" id="RCZM01000005">
    <property type="protein sequence ID" value="TPG14930.1"/>
    <property type="molecule type" value="Genomic_DNA"/>
</dbReference>
<keyword evidence="1" id="KW-0812">Transmembrane</keyword>
<sequence length="342" mass="36838">MTWLTWRQFRTQAATLYLAVAAVAVVVLVTGPRLHDLAKSGANLFDNLTKSDQALFFAGVILVAAAPAIIGAFWGAPLVARELEHGTHRLVWNQSVTRTRWLATKLGLTTLGAAAAVGLLTWAVTWWSSPLDGTLSQSRGNLPGRLTPVSFAMRGLVPVGYAVFAVVLGATLGIILRRSLPAMAITLAVFAFVQVAVPLWVRPHLIAPATVTLTFSEKALDSISGSPSGGPDRIELNTANHGDWILTNRTVNAAGQATALPAWLGDCLPGPRQPAPSTPTTQQAPDITACLDRLNAEGYRQRIVYQPVDRFWPLQFAETGLFLVMSGLLGGLCFWWTRKRLS</sequence>
<feature type="transmembrane region" description="Helical" evidence="1">
    <location>
        <begin position="54"/>
        <end position="80"/>
    </location>
</feature>
<reference evidence="2 3" key="1">
    <citation type="journal article" date="2019" name="Environ. Microbiol.">
        <title>Species interactions and distinct microbial communities in high Arctic permafrost affected cryosols are associated with the CH4 and CO2 gas fluxes.</title>
        <authorList>
            <person name="Altshuler I."/>
            <person name="Hamel J."/>
            <person name="Turney S."/>
            <person name="Magnuson E."/>
            <person name="Levesque R."/>
            <person name="Greer C."/>
            <person name="Whyte L.G."/>
        </authorList>
    </citation>
    <scope>NUCLEOTIDE SEQUENCE [LARGE SCALE GENOMIC DNA]</scope>
    <source>
        <strain evidence="2 3">S9.3A</strain>
    </source>
</reference>
<feature type="transmembrane region" description="Helical" evidence="1">
    <location>
        <begin position="151"/>
        <end position="175"/>
    </location>
</feature>
<dbReference type="OrthoDB" id="3579673at2"/>
<dbReference type="RefSeq" id="WP_140742288.1">
    <property type="nucleotide sequence ID" value="NZ_RCZM01000005.1"/>
</dbReference>
<feature type="transmembrane region" description="Helical" evidence="1">
    <location>
        <begin position="101"/>
        <end position="124"/>
    </location>
</feature>
<keyword evidence="3" id="KW-1185">Reference proteome</keyword>
<comment type="caution">
    <text evidence="2">The sequence shown here is derived from an EMBL/GenBank/DDBJ whole genome shotgun (WGS) entry which is preliminary data.</text>
</comment>
<feature type="transmembrane region" description="Helical" evidence="1">
    <location>
        <begin position="12"/>
        <end position="34"/>
    </location>
</feature>
<feature type="transmembrane region" description="Helical" evidence="1">
    <location>
        <begin position="319"/>
        <end position="337"/>
    </location>
</feature>
<organism evidence="2 3">
    <name type="scientific">Pedococcus bigeumensis</name>
    <dbReference type="NCBI Taxonomy" id="433644"/>
    <lineage>
        <taxon>Bacteria</taxon>
        <taxon>Bacillati</taxon>
        <taxon>Actinomycetota</taxon>
        <taxon>Actinomycetes</taxon>
        <taxon>Micrococcales</taxon>
        <taxon>Intrasporangiaceae</taxon>
        <taxon>Pedococcus</taxon>
    </lineage>
</organism>
<name>A0A502CQX6_9MICO</name>
<evidence type="ECO:0000313" key="3">
    <source>
        <dbReference type="Proteomes" id="UP000317722"/>
    </source>
</evidence>
<evidence type="ECO:0000313" key="2">
    <source>
        <dbReference type="EMBL" id="TPG14930.1"/>
    </source>
</evidence>
<proteinExistence type="predicted"/>
<keyword evidence="1" id="KW-0472">Membrane</keyword>
<feature type="transmembrane region" description="Helical" evidence="1">
    <location>
        <begin position="182"/>
        <end position="201"/>
    </location>
</feature>
<gene>
    <name evidence="2" type="ORF">EAH86_15425</name>
</gene>
<dbReference type="Proteomes" id="UP000317722">
    <property type="component" value="Unassembled WGS sequence"/>
</dbReference>
<dbReference type="AlphaFoldDB" id="A0A502CQX6"/>